<evidence type="ECO:0000259" key="3">
    <source>
        <dbReference type="Pfam" id="PF04967"/>
    </source>
</evidence>
<protein>
    <submittedName>
        <fullName evidence="5">Bacterio-opsin activator domain-containing protein</fullName>
    </submittedName>
</protein>
<keyword evidence="2" id="KW-0804">Transcription</keyword>
<dbReference type="InterPro" id="IPR031803">
    <property type="entry name" value="BAT_GAF/HTH-assoc"/>
</dbReference>
<feature type="domain" description="Bacterioopsin transcriptional activator GAF and HTH associated" evidence="4">
    <location>
        <begin position="7"/>
        <end position="140"/>
    </location>
</feature>
<name>A0ABD6A4U8_9EURY</name>
<sequence>MGGTVAEVEIPADEFALHETLAAFGDVVFEIERLVAHDMDRVMPFVWASGADGDELTAALDADPSVENLRRLVDGDGEQLYQMEWIDRIQTLVHMLVQEEATVLAAVGRGDVWRFRVLFPRHSALSETYEYCEENGFALEFTKIYRMDDGSGREGGLGLTRMQQETLTAALERGYYGVPREVTTAELADEMGISHQALSERLRRGHEALIENALMTGRDGDDGN</sequence>
<dbReference type="InterPro" id="IPR007050">
    <property type="entry name" value="HTH_bacterioopsin"/>
</dbReference>
<keyword evidence="1" id="KW-0805">Transcription regulation</keyword>
<keyword evidence="6" id="KW-1185">Reference proteome</keyword>
<accession>A0ABD6A4U8</accession>
<evidence type="ECO:0000313" key="5">
    <source>
        <dbReference type="EMBL" id="MFC7315634.1"/>
    </source>
</evidence>
<reference evidence="5 6" key="1">
    <citation type="journal article" date="2019" name="Int. J. Syst. Evol. Microbiol.">
        <title>The Global Catalogue of Microorganisms (GCM) 10K type strain sequencing project: providing services to taxonomists for standard genome sequencing and annotation.</title>
        <authorList>
            <consortium name="The Broad Institute Genomics Platform"/>
            <consortium name="The Broad Institute Genome Sequencing Center for Infectious Disease"/>
            <person name="Wu L."/>
            <person name="Ma J."/>
        </authorList>
    </citation>
    <scope>NUCLEOTIDE SEQUENCE [LARGE SCALE GENOMIC DNA]</scope>
    <source>
        <strain evidence="5 6">PSR21</strain>
    </source>
</reference>
<feature type="domain" description="HTH bat-type" evidence="3">
    <location>
        <begin position="159"/>
        <end position="210"/>
    </location>
</feature>
<gene>
    <name evidence="5" type="ORF">ACFQPE_02330</name>
</gene>
<dbReference type="EMBL" id="JBHTBF010000001">
    <property type="protein sequence ID" value="MFC7315634.1"/>
    <property type="molecule type" value="Genomic_DNA"/>
</dbReference>
<evidence type="ECO:0000256" key="1">
    <source>
        <dbReference type="ARBA" id="ARBA00023015"/>
    </source>
</evidence>
<dbReference type="GeneID" id="79314605"/>
<organism evidence="5 6">
    <name type="scientific">Halomarina halobia</name>
    <dbReference type="NCBI Taxonomy" id="3033386"/>
    <lineage>
        <taxon>Archaea</taxon>
        <taxon>Methanobacteriati</taxon>
        <taxon>Methanobacteriota</taxon>
        <taxon>Stenosarchaea group</taxon>
        <taxon>Halobacteria</taxon>
        <taxon>Halobacteriales</taxon>
        <taxon>Natronomonadaceae</taxon>
        <taxon>Halomarina</taxon>
    </lineage>
</organism>
<proteinExistence type="predicted"/>
<evidence type="ECO:0000259" key="4">
    <source>
        <dbReference type="Pfam" id="PF15915"/>
    </source>
</evidence>
<dbReference type="Pfam" id="PF15915">
    <property type="entry name" value="BAT"/>
    <property type="match status" value="1"/>
</dbReference>
<dbReference type="Pfam" id="PF04967">
    <property type="entry name" value="HTH_10"/>
    <property type="match status" value="1"/>
</dbReference>
<evidence type="ECO:0000313" key="6">
    <source>
        <dbReference type="Proteomes" id="UP001596547"/>
    </source>
</evidence>
<dbReference type="AlphaFoldDB" id="A0ABD6A4U8"/>
<dbReference type="RefSeq" id="WP_276305036.1">
    <property type="nucleotide sequence ID" value="NZ_CP119992.1"/>
</dbReference>
<dbReference type="PANTHER" id="PTHR34236:SF1">
    <property type="entry name" value="DIMETHYL SULFOXIDE REDUCTASE TRANSCRIPTIONAL ACTIVATOR"/>
    <property type="match status" value="1"/>
</dbReference>
<evidence type="ECO:0000256" key="2">
    <source>
        <dbReference type="ARBA" id="ARBA00023163"/>
    </source>
</evidence>
<comment type="caution">
    <text evidence="5">The sequence shown here is derived from an EMBL/GenBank/DDBJ whole genome shotgun (WGS) entry which is preliminary data.</text>
</comment>
<dbReference type="PANTHER" id="PTHR34236">
    <property type="entry name" value="DIMETHYL SULFOXIDE REDUCTASE TRANSCRIPTIONAL ACTIVATOR"/>
    <property type="match status" value="1"/>
</dbReference>
<dbReference type="Proteomes" id="UP001596547">
    <property type="component" value="Unassembled WGS sequence"/>
</dbReference>